<dbReference type="InterPro" id="IPR013785">
    <property type="entry name" value="Aldolase_TIM"/>
</dbReference>
<proteinExistence type="predicted"/>
<dbReference type="Proteomes" id="UP000612456">
    <property type="component" value="Unassembled WGS sequence"/>
</dbReference>
<keyword evidence="3" id="KW-0479">Metal-binding</keyword>
<comment type="caution">
    <text evidence="4">The sequence shown here is derived from an EMBL/GenBank/DDBJ whole genome shotgun (WGS) entry which is preliminary data.</text>
</comment>
<feature type="binding site" evidence="2">
    <location>
        <begin position="230"/>
        <end position="233"/>
    </location>
    <ligand>
        <name>dihydroxyacetone phosphate</name>
        <dbReference type="ChEBI" id="CHEBI:57642"/>
    </ligand>
</feature>
<dbReference type="CDD" id="cd00947">
    <property type="entry name" value="TBP_aldolase_IIB"/>
    <property type="match status" value="1"/>
</dbReference>
<dbReference type="PANTHER" id="PTHR30304:SF0">
    <property type="entry name" value="D-TAGATOSE-1,6-BISPHOSPHATE ALDOLASE SUBUNIT GATY-RELATED"/>
    <property type="match status" value="1"/>
</dbReference>
<gene>
    <name evidence="4" type="ORF">GCM10010911_39890</name>
</gene>
<feature type="binding site" evidence="3">
    <location>
        <position position="208"/>
    </location>
    <ligand>
        <name>Zn(2+)</name>
        <dbReference type="ChEBI" id="CHEBI:29105"/>
        <label>1</label>
        <note>catalytic</note>
    </ligand>
</feature>
<dbReference type="GO" id="GO:0008270">
    <property type="term" value="F:zinc ion binding"/>
    <property type="evidence" value="ECO:0007669"/>
    <property type="project" value="InterPro"/>
</dbReference>
<dbReference type="PROSITE" id="PS00806">
    <property type="entry name" value="ALDOLASE_CLASS_II_2"/>
    <property type="match status" value="1"/>
</dbReference>
<evidence type="ECO:0000256" key="1">
    <source>
        <dbReference type="PIRSR" id="PIRSR001359-1"/>
    </source>
</evidence>
<dbReference type="InterPro" id="IPR050246">
    <property type="entry name" value="Class_II_FBP_aldolase"/>
</dbReference>
<dbReference type="PANTHER" id="PTHR30304">
    <property type="entry name" value="D-TAGATOSE-1,6-BISPHOSPHATE ALDOLASE"/>
    <property type="match status" value="1"/>
</dbReference>
<dbReference type="NCBIfam" id="TIGR00167">
    <property type="entry name" value="cbbA"/>
    <property type="match status" value="1"/>
</dbReference>
<protein>
    <submittedName>
        <fullName evidence="4">Fructose-bisphosphate aldolase</fullName>
    </submittedName>
</protein>
<dbReference type="EMBL" id="BMHP01000003">
    <property type="protein sequence ID" value="GGD77928.1"/>
    <property type="molecule type" value="Genomic_DNA"/>
</dbReference>
<dbReference type="GO" id="GO:0005975">
    <property type="term" value="P:carbohydrate metabolic process"/>
    <property type="evidence" value="ECO:0007669"/>
    <property type="project" value="InterPro"/>
</dbReference>
<evidence type="ECO:0000256" key="3">
    <source>
        <dbReference type="PIRSR" id="PIRSR001359-3"/>
    </source>
</evidence>
<evidence type="ECO:0000256" key="2">
    <source>
        <dbReference type="PIRSR" id="PIRSR001359-2"/>
    </source>
</evidence>
<keyword evidence="5" id="KW-1185">Reference proteome</keyword>
<name>A0A917DWU0_9BACL</name>
<evidence type="ECO:0000313" key="4">
    <source>
        <dbReference type="EMBL" id="GGD77928.1"/>
    </source>
</evidence>
<sequence>MPLVTSKEVLSKAREQGYAVGAFNVFNLESVKAVIAAAEKENAPVMIQVWSGLDTYVGLDVLGAIVQCEAKKAKVPVVLHLDHGMSPEHAAIGIRNGFTSVMIDGSSLPLEDNIAITRDVVRIAHAVGLPVEGEIGHVGGEEGGDNADVDDMIETSIEDAVEFYQRSGVDSLAVSIGTSHGKYNHEPRLNIALLSEIAKQIPIPLVLHGSSYTPEDMIREAIGQGIAKINVATEMSDAIIERTTQAIQQGLQAKYVNDLTYGAYALMTEKIIHKMRLFGSSGKA</sequence>
<dbReference type="AlphaFoldDB" id="A0A917DWU0"/>
<organism evidence="4 5">
    <name type="scientific">Paenibacillus nasutitermitis</name>
    <dbReference type="NCBI Taxonomy" id="1652958"/>
    <lineage>
        <taxon>Bacteria</taxon>
        <taxon>Bacillati</taxon>
        <taxon>Bacillota</taxon>
        <taxon>Bacilli</taxon>
        <taxon>Bacillales</taxon>
        <taxon>Paenibacillaceae</taxon>
        <taxon>Paenibacillus</taxon>
    </lineage>
</organism>
<dbReference type="GO" id="GO:0016832">
    <property type="term" value="F:aldehyde-lyase activity"/>
    <property type="evidence" value="ECO:0007669"/>
    <property type="project" value="InterPro"/>
</dbReference>
<feature type="binding site" evidence="3">
    <location>
        <position position="134"/>
    </location>
    <ligand>
        <name>Zn(2+)</name>
        <dbReference type="ChEBI" id="CHEBI:29105"/>
        <label>2</label>
    </ligand>
</feature>
<feature type="binding site" evidence="2">
    <location>
        <begin position="209"/>
        <end position="211"/>
    </location>
    <ligand>
        <name>dihydroxyacetone phosphate</name>
        <dbReference type="ChEBI" id="CHEBI:57642"/>
    </ligand>
</feature>
<dbReference type="PIRSF" id="PIRSF001359">
    <property type="entry name" value="F_bP_aldolase_II"/>
    <property type="match status" value="1"/>
</dbReference>
<dbReference type="SUPFAM" id="SSF51569">
    <property type="entry name" value="Aldolase"/>
    <property type="match status" value="1"/>
</dbReference>
<evidence type="ECO:0000313" key="5">
    <source>
        <dbReference type="Proteomes" id="UP000612456"/>
    </source>
</evidence>
<dbReference type="Pfam" id="PF01116">
    <property type="entry name" value="F_bP_aldolase"/>
    <property type="match status" value="1"/>
</dbReference>
<feature type="active site" description="Proton donor" evidence="1">
    <location>
        <position position="82"/>
    </location>
</feature>
<dbReference type="RefSeq" id="WP_188994199.1">
    <property type="nucleotide sequence ID" value="NZ_BMHP01000003.1"/>
</dbReference>
<comment type="cofactor">
    <cofactor evidence="3">
        <name>Zn(2+)</name>
        <dbReference type="ChEBI" id="CHEBI:29105"/>
    </cofactor>
    <text evidence="3">Binds 2 Zn(2+) ions per subunit. One is catalytic and the other provides a structural contribution.</text>
</comment>
<feature type="binding site" evidence="2">
    <location>
        <position position="181"/>
    </location>
    <ligand>
        <name>dihydroxyacetone phosphate</name>
        <dbReference type="ChEBI" id="CHEBI:57642"/>
    </ligand>
</feature>
<dbReference type="InterPro" id="IPR000771">
    <property type="entry name" value="FBA_II"/>
</dbReference>
<feature type="binding site" evidence="3">
    <location>
        <position position="180"/>
    </location>
    <ligand>
        <name>Zn(2+)</name>
        <dbReference type="ChEBI" id="CHEBI:29105"/>
        <label>1</label>
        <note>catalytic</note>
    </ligand>
</feature>
<feature type="binding site" evidence="3">
    <location>
        <position position="83"/>
    </location>
    <ligand>
        <name>Zn(2+)</name>
        <dbReference type="ChEBI" id="CHEBI:29105"/>
        <label>1</label>
        <note>catalytic</note>
    </ligand>
</feature>
<dbReference type="Gene3D" id="3.20.20.70">
    <property type="entry name" value="Aldolase class I"/>
    <property type="match status" value="1"/>
</dbReference>
<accession>A0A917DWU0</accession>
<reference evidence="4" key="1">
    <citation type="journal article" date="2014" name="Int. J. Syst. Evol. Microbiol.">
        <title>Complete genome sequence of Corynebacterium casei LMG S-19264T (=DSM 44701T), isolated from a smear-ripened cheese.</title>
        <authorList>
            <consortium name="US DOE Joint Genome Institute (JGI-PGF)"/>
            <person name="Walter F."/>
            <person name="Albersmeier A."/>
            <person name="Kalinowski J."/>
            <person name="Ruckert C."/>
        </authorList>
    </citation>
    <scope>NUCLEOTIDE SEQUENCE</scope>
    <source>
        <strain evidence="4">CGMCC 1.15178</strain>
    </source>
</reference>
<reference evidence="4" key="2">
    <citation type="submission" date="2020-09" db="EMBL/GenBank/DDBJ databases">
        <authorList>
            <person name="Sun Q."/>
            <person name="Zhou Y."/>
        </authorList>
    </citation>
    <scope>NUCLEOTIDE SEQUENCE</scope>
    <source>
        <strain evidence="4">CGMCC 1.15178</strain>
    </source>
</reference>
<feature type="binding site" evidence="3">
    <location>
        <position position="104"/>
    </location>
    <ligand>
        <name>Zn(2+)</name>
        <dbReference type="ChEBI" id="CHEBI:29105"/>
        <label>2</label>
    </ligand>
</feature>
<keyword evidence="3" id="KW-0862">Zinc</keyword>